<feature type="transmembrane region" description="Helical" evidence="6">
    <location>
        <begin position="39"/>
        <end position="61"/>
    </location>
</feature>
<dbReference type="RefSeq" id="WP_196935047.1">
    <property type="nucleotide sequence ID" value="NZ_MU158698.1"/>
</dbReference>
<gene>
    <name evidence="9" type="ORF">C4F49_17430</name>
</gene>
<feature type="transmembrane region" description="Helical" evidence="6">
    <location>
        <begin position="345"/>
        <end position="364"/>
    </location>
</feature>
<feature type="transmembrane region" description="Helical" evidence="6">
    <location>
        <begin position="427"/>
        <end position="450"/>
    </location>
</feature>
<feature type="transmembrane region" description="Helical" evidence="6">
    <location>
        <begin position="401"/>
        <end position="421"/>
    </location>
</feature>
<keyword evidence="4 6" id="KW-1133">Transmembrane helix</keyword>
<dbReference type="Pfam" id="PF13567">
    <property type="entry name" value="DUF4131"/>
    <property type="match status" value="1"/>
</dbReference>
<feature type="transmembrane region" description="Helical" evidence="6">
    <location>
        <begin position="518"/>
        <end position="536"/>
    </location>
</feature>
<feature type="transmembrane region" description="Helical" evidence="6">
    <location>
        <begin position="68"/>
        <end position="87"/>
    </location>
</feature>
<sequence length="685" mass="78629">MVNKPVISIDIRKMPFVVVLFFYCLGILAGRYFNLLIPSLLYVLIIILVMAFLLLISLCFSKHSVFKTISFVVLYASFSVFGFYGAIKKKPHLQKNYFSNYKAEQLIGIVSDEPVVKEKSIRFPMELAIAIDSVASNKVTGKVMVTVLKDSLQSIKIDYGDKLIFKNKVAEVKSAFNPIRFDYQNYLANKNCWHQALLTSKDYLIISHKSGNPIIDFSLGLRKNLVDKFSEYIPNERSFQIASALIFGFRSSVDQETLASFTKTGTIHILSVSGFHVVLVFFILTLLLKWMDQFKNGKAIRLCLVFIAIWSYVILTGMAPSILRSGVMISFHLFGLWVNRKQSVFNSLAASAFFLLLFDAKMLFDIGFQLSYLSILGMSAFLPLFHLFYQSKNKLINWILDVIYVSIAVQLATLPFVLYYFGQFPTYFLVANLFIAIPAMLIMYIGILLAGASFISYISKFVGAVLSEVIDYTYRGLEQIARLPKASVAGFYINEVQVLFLALSLLFLFIAWNYRSKLMLKLCLFQFIFFLVAFQVQRFQQFKFNGVKFYNVNQHIAIARIHQNKVILLSSLDSLRHSTLQFAVLPDLLRYSDEEDIEFRRLSSNSTFQLDFDSTLNSNFVLWRKNKNQDFLEAINSYKNYMILLDGSNSDRSIAKHTKILNENQLPFYILKNNYAYVYNTANKE</sequence>
<dbReference type="InterPro" id="IPR025405">
    <property type="entry name" value="DUF4131"/>
</dbReference>
<feature type="transmembrane region" description="Helical" evidence="6">
    <location>
        <begin position="370"/>
        <end position="389"/>
    </location>
</feature>
<evidence type="ECO:0000259" key="7">
    <source>
        <dbReference type="Pfam" id="PF03772"/>
    </source>
</evidence>
<dbReference type="GO" id="GO:0005886">
    <property type="term" value="C:plasma membrane"/>
    <property type="evidence" value="ECO:0007669"/>
    <property type="project" value="UniProtKB-SubCell"/>
</dbReference>
<proteinExistence type="predicted"/>
<keyword evidence="3 6" id="KW-0812">Transmembrane</keyword>
<feature type="transmembrane region" description="Helical" evidence="6">
    <location>
        <begin position="14"/>
        <end position="33"/>
    </location>
</feature>
<keyword evidence="10" id="KW-1185">Reference proteome</keyword>
<evidence type="ECO:0000256" key="5">
    <source>
        <dbReference type="ARBA" id="ARBA00023136"/>
    </source>
</evidence>
<protein>
    <recommendedName>
        <fullName evidence="11">Competence protein ComEC</fullName>
    </recommendedName>
</protein>
<keyword evidence="5 6" id="KW-0472">Membrane</keyword>
<dbReference type="InterPro" id="IPR004477">
    <property type="entry name" value="ComEC_N"/>
</dbReference>
<feature type="transmembrane region" description="Helical" evidence="6">
    <location>
        <begin position="299"/>
        <end position="315"/>
    </location>
</feature>
<comment type="caution">
    <text evidence="9">The sequence shown here is derived from an EMBL/GenBank/DDBJ whole genome shotgun (WGS) entry which is preliminary data.</text>
</comment>
<evidence type="ECO:0000256" key="2">
    <source>
        <dbReference type="ARBA" id="ARBA00022475"/>
    </source>
</evidence>
<accession>A0A928V2Q7</accession>
<dbReference type="Pfam" id="PF03772">
    <property type="entry name" value="Competence"/>
    <property type="match status" value="1"/>
</dbReference>
<dbReference type="InterPro" id="IPR052159">
    <property type="entry name" value="Competence_DNA_uptake"/>
</dbReference>
<reference evidence="9" key="1">
    <citation type="submission" date="2018-02" db="EMBL/GenBank/DDBJ databases">
        <authorList>
            <person name="Vasarhelyi B.M."/>
            <person name="Deshmukh S."/>
            <person name="Balint B."/>
            <person name="Kukolya J."/>
        </authorList>
    </citation>
    <scope>NUCLEOTIDE SEQUENCE</scope>
    <source>
        <strain evidence="9">KB22</strain>
    </source>
</reference>
<dbReference type="PANTHER" id="PTHR30619:SF1">
    <property type="entry name" value="RECOMBINATION PROTEIN 2"/>
    <property type="match status" value="1"/>
</dbReference>
<dbReference type="Proteomes" id="UP000616201">
    <property type="component" value="Unassembled WGS sequence"/>
</dbReference>
<evidence type="ECO:0000256" key="6">
    <source>
        <dbReference type="SAM" id="Phobius"/>
    </source>
</evidence>
<evidence type="ECO:0000256" key="1">
    <source>
        <dbReference type="ARBA" id="ARBA00004651"/>
    </source>
</evidence>
<dbReference type="AlphaFoldDB" id="A0A928V2Q7"/>
<evidence type="ECO:0000259" key="8">
    <source>
        <dbReference type="Pfam" id="PF13567"/>
    </source>
</evidence>
<evidence type="ECO:0000313" key="10">
    <source>
        <dbReference type="Proteomes" id="UP000616201"/>
    </source>
</evidence>
<dbReference type="EMBL" id="PRDK01000010">
    <property type="protein sequence ID" value="MBE8715457.1"/>
    <property type="molecule type" value="Genomic_DNA"/>
</dbReference>
<comment type="subcellular location">
    <subcellularLocation>
        <location evidence="1">Cell membrane</location>
        <topology evidence="1">Multi-pass membrane protein</topology>
    </subcellularLocation>
</comment>
<organism evidence="9 10">
    <name type="scientific">Sphingobacterium hungaricum</name>
    <dbReference type="NCBI Taxonomy" id="2082723"/>
    <lineage>
        <taxon>Bacteria</taxon>
        <taxon>Pseudomonadati</taxon>
        <taxon>Bacteroidota</taxon>
        <taxon>Sphingobacteriia</taxon>
        <taxon>Sphingobacteriales</taxon>
        <taxon>Sphingobacteriaceae</taxon>
        <taxon>Sphingobacterium</taxon>
    </lineage>
</organism>
<evidence type="ECO:0000256" key="3">
    <source>
        <dbReference type="ARBA" id="ARBA00022692"/>
    </source>
</evidence>
<feature type="transmembrane region" description="Helical" evidence="6">
    <location>
        <begin position="491"/>
        <end position="512"/>
    </location>
</feature>
<evidence type="ECO:0008006" key="11">
    <source>
        <dbReference type="Google" id="ProtNLM"/>
    </source>
</evidence>
<evidence type="ECO:0000313" key="9">
    <source>
        <dbReference type="EMBL" id="MBE8715457.1"/>
    </source>
</evidence>
<dbReference type="NCBIfam" id="TIGR00360">
    <property type="entry name" value="ComEC_N-term"/>
    <property type="match status" value="1"/>
</dbReference>
<dbReference type="PANTHER" id="PTHR30619">
    <property type="entry name" value="DNA INTERNALIZATION/COMPETENCE PROTEIN COMEC/REC2"/>
    <property type="match status" value="1"/>
</dbReference>
<feature type="transmembrane region" description="Helical" evidence="6">
    <location>
        <begin position="267"/>
        <end position="287"/>
    </location>
</feature>
<keyword evidence="2" id="KW-1003">Cell membrane</keyword>
<evidence type="ECO:0000256" key="4">
    <source>
        <dbReference type="ARBA" id="ARBA00022989"/>
    </source>
</evidence>
<feature type="domain" description="ComEC/Rec2-related protein" evidence="7">
    <location>
        <begin position="245"/>
        <end position="512"/>
    </location>
</feature>
<name>A0A928V2Q7_9SPHI</name>
<feature type="domain" description="DUF4131" evidence="8">
    <location>
        <begin position="44"/>
        <end position="198"/>
    </location>
</feature>